<evidence type="ECO:0000313" key="1">
    <source>
        <dbReference type="EMBL" id="OIJ22010.1"/>
    </source>
</evidence>
<reference evidence="1 2" key="1">
    <citation type="submission" date="2016-10" db="EMBL/GenBank/DDBJ databases">
        <title>Draft genome sequences of four alkaliphilic bacteria belonging to the Anaerobacillus genus.</title>
        <authorList>
            <person name="Bassil N.M."/>
            <person name="Lloyd J.R."/>
        </authorList>
    </citation>
    <scope>NUCLEOTIDE SEQUENCE [LARGE SCALE GENOMIC DNA]</scope>
    <source>
        <strain evidence="1 2">DSM 22531</strain>
    </source>
</reference>
<dbReference type="Proteomes" id="UP000180057">
    <property type="component" value="Unassembled WGS sequence"/>
</dbReference>
<comment type="caution">
    <text evidence="1">The sequence shown here is derived from an EMBL/GenBank/DDBJ whole genome shotgun (WGS) entry which is preliminary data.</text>
</comment>
<name>A0A1S2MBQ2_9BACI</name>
<organism evidence="1 2">
    <name type="scientific">Anaerobacillus alkalidiazotrophicus</name>
    <dbReference type="NCBI Taxonomy" id="472963"/>
    <lineage>
        <taxon>Bacteria</taxon>
        <taxon>Bacillati</taxon>
        <taxon>Bacillota</taxon>
        <taxon>Bacilli</taxon>
        <taxon>Bacillales</taxon>
        <taxon>Bacillaceae</taxon>
        <taxon>Anaerobacillus</taxon>
    </lineage>
</organism>
<dbReference type="EMBL" id="MLQS01000001">
    <property type="protein sequence ID" value="OIJ22010.1"/>
    <property type="molecule type" value="Genomic_DNA"/>
</dbReference>
<keyword evidence="2" id="KW-1185">Reference proteome</keyword>
<dbReference type="RefSeq" id="WP_071388580.1">
    <property type="nucleotide sequence ID" value="NZ_MLQS01000001.1"/>
</dbReference>
<dbReference type="OrthoDB" id="7069048at2"/>
<proteinExistence type="predicted"/>
<accession>A0A1S2MBQ2</accession>
<sequence>MKEKLFEQIQSLTQEFLKCVEEEENVMKKYKRTDFETIQMKREILIIQEKMKAIKDKEFLSYFNLLDGPELIEEFISVISNIPDEEKYEIFLDVYTRSEYSFEVINDDFIEDVCNARPFECREELYKKLDEISATDEIVIYRGMGSTSAPPAEALSWTLSVDVAKWFARRFLQKGGVYKAKIKKRDVVDYYNGRQEEEIIVKRRKVYDLEFYLLEDI</sequence>
<protein>
    <submittedName>
        <fullName evidence="1">Uncharacterized protein</fullName>
    </submittedName>
</protein>
<dbReference type="AlphaFoldDB" id="A0A1S2MBQ2"/>
<gene>
    <name evidence="1" type="ORF">BKP45_04860</name>
</gene>
<evidence type="ECO:0000313" key="2">
    <source>
        <dbReference type="Proteomes" id="UP000180057"/>
    </source>
</evidence>